<evidence type="ECO:0000259" key="5">
    <source>
        <dbReference type="PROSITE" id="PS50931"/>
    </source>
</evidence>
<feature type="domain" description="HTH lysR-type" evidence="5">
    <location>
        <begin position="6"/>
        <end position="63"/>
    </location>
</feature>
<evidence type="ECO:0000313" key="7">
    <source>
        <dbReference type="Proteomes" id="UP001597295"/>
    </source>
</evidence>
<organism evidence="6 7">
    <name type="scientific">Lacibacterium aquatile</name>
    <dbReference type="NCBI Taxonomy" id="1168082"/>
    <lineage>
        <taxon>Bacteria</taxon>
        <taxon>Pseudomonadati</taxon>
        <taxon>Pseudomonadota</taxon>
        <taxon>Alphaproteobacteria</taxon>
        <taxon>Rhodospirillales</taxon>
        <taxon>Rhodospirillaceae</taxon>
    </lineage>
</organism>
<evidence type="ECO:0000256" key="2">
    <source>
        <dbReference type="ARBA" id="ARBA00023015"/>
    </source>
</evidence>
<dbReference type="CDD" id="cd08432">
    <property type="entry name" value="PBP2_GcdR_TrpI_HvrB_AmpR_like"/>
    <property type="match status" value="1"/>
</dbReference>
<dbReference type="PANTHER" id="PTHR30537">
    <property type="entry name" value="HTH-TYPE TRANSCRIPTIONAL REGULATOR"/>
    <property type="match status" value="1"/>
</dbReference>
<dbReference type="SUPFAM" id="SSF53850">
    <property type="entry name" value="Periplasmic binding protein-like II"/>
    <property type="match status" value="1"/>
</dbReference>
<evidence type="ECO:0000256" key="4">
    <source>
        <dbReference type="ARBA" id="ARBA00023163"/>
    </source>
</evidence>
<gene>
    <name evidence="6" type="primary">gcvA</name>
    <name evidence="6" type="ORF">ACFSM5_03600</name>
</gene>
<comment type="similarity">
    <text evidence="1">Belongs to the LysR transcriptional regulatory family.</text>
</comment>
<dbReference type="Pfam" id="PF00126">
    <property type="entry name" value="HTH_1"/>
    <property type="match status" value="1"/>
</dbReference>
<proteinExistence type="inferred from homology"/>
<dbReference type="EMBL" id="JBHUIP010000003">
    <property type="protein sequence ID" value="MFD2261958.1"/>
    <property type="molecule type" value="Genomic_DNA"/>
</dbReference>
<comment type="caution">
    <text evidence="6">The sequence shown here is derived from an EMBL/GenBank/DDBJ whole genome shotgun (WGS) entry which is preliminary data.</text>
</comment>
<dbReference type="Gene3D" id="3.40.190.10">
    <property type="entry name" value="Periplasmic binding protein-like II"/>
    <property type="match status" value="2"/>
</dbReference>
<dbReference type="RefSeq" id="WP_379874871.1">
    <property type="nucleotide sequence ID" value="NZ_JBHUIP010000003.1"/>
</dbReference>
<evidence type="ECO:0000313" key="6">
    <source>
        <dbReference type="EMBL" id="MFD2261958.1"/>
    </source>
</evidence>
<protein>
    <submittedName>
        <fullName evidence="6">Transcriptional regulator GcvA</fullName>
    </submittedName>
</protein>
<dbReference type="PANTHER" id="PTHR30537:SF74">
    <property type="entry name" value="HTH-TYPE TRANSCRIPTIONAL REGULATOR TRPI"/>
    <property type="match status" value="1"/>
</dbReference>
<dbReference type="Gene3D" id="1.10.10.10">
    <property type="entry name" value="Winged helix-like DNA-binding domain superfamily/Winged helix DNA-binding domain"/>
    <property type="match status" value="1"/>
</dbReference>
<keyword evidence="3" id="KW-0238">DNA-binding</keyword>
<dbReference type="InterPro" id="IPR036388">
    <property type="entry name" value="WH-like_DNA-bd_sf"/>
</dbReference>
<dbReference type="Proteomes" id="UP001597295">
    <property type="component" value="Unassembled WGS sequence"/>
</dbReference>
<reference evidence="7" key="1">
    <citation type="journal article" date="2019" name="Int. J. Syst. Evol. Microbiol.">
        <title>The Global Catalogue of Microorganisms (GCM) 10K type strain sequencing project: providing services to taxonomists for standard genome sequencing and annotation.</title>
        <authorList>
            <consortium name="The Broad Institute Genomics Platform"/>
            <consortium name="The Broad Institute Genome Sequencing Center for Infectious Disease"/>
            <person name="Wu L."/>
            <person name="Ma J."/>
        </authorList>
    </citation>
    <scope>NUCLEOTIDE SEQUENCE [LARGE SCALE GENOMIC DNA]</scope>
    <source>
        <strain evidence="7">CGMCC 1.19062</strain>
    </source>
</reference>
<evidence type="ECO:0000256" key="1">
    <source>
        <dbReference type="ARBA" id="ARBA00009437"/>
    </source>
</evidence>
<accession>A0ABW5DLE6</accession>
<dbReference type="InterPro" id="IPR036390">
    <property type="entry name" value="WH_DNA-bd_sf"/>
</dbReference>
<name>A0ABW5DLE6_9PROT</name>
<dbReference type="PRINTS" id="PR00039">
    <property type="entry name" value="HTHLYSR"/>
</dbReference>
<evidence type="ECO:0000256" key="3">
    <source>
        <dbReference type="ARBA" id="ARBA00023125"/>
    </source>
</evidence>
<keyword evidence="4" id="KW-0804">Transcription</keyword>
<dbReference type="InterPro" id="IPR005119">
    <property type="entry name" value="LysR_subst-bd"/>
</dbReference>
<dbReference type="NCBIfam" id="NF008352">
    <property type="entry name" value="PRK11139.1"/>
    <property type="match status" value="1"/>
</dbReference>
<keyword evidence="2" id="KW-0805">Transcription regulation</keyword>
<sequence>MRPRLPPLNALRAFEAAAATLSFTKAAEDLFVTQGAVSRQVKLLEEYLGLPLFRRLHRGLELTEEGRRLLSACSDAFDRLAHAAEGLKASQNELRLKVPPTFAIRWLIRRLDAFEAANPTVRVRLSTAFPDHDFQPHEFDAAILYRPQNTGALRQDLVMTELLTPVASPEVAARLKSPKDLARTILLHPTADMRDWRDWLKLAGLPALAHFRDQIFDTEDFSIQAAASGRGVAIANLPLIEEDLSAGRLIAPFPDLKLATGNDYFLAYPAERANLPKIAAFRDWLRGASAR</sequence>
<dbReference type="PROSITE" id="PS50931">
    <property type="entry name" value="HTH_LYSR"/>
    <property type="match status" value="1"/>
</dbReference>
<dbReference type="InterPro" id="IPR000847">
    <property type="entry name" value="LysR_HTH_N"/>
</dbReference>
<keyword evidence="7" id="KW-1185">Reference proteome</keyword>
<dbReference type="InterPro" id="IPR058163">
    <property type="entry name" value="LysR-type_TF_proteobact-type"/>
</dbReference>
<dbReference type="Pfam" id="PF03466">
    <property type="entry name" value="LysR_substrate"/>
    <property type="match status" value="1"/>
</dbReference>
<dbReference type="SUPFAM" id="SSF46785">
    <property type="entry name" value="Winged helix' DNA-binding domain"/>
    <property type="match status" value="1"/>
</dbReference>